<evidence type="ECO:0000313" key="1">
    <source>
        <dbReference type="EMBL" id="MBA4643522.1"/>
    </source>
</evidence>
<reference evidence="1" key="2">
    <citation type="submission" date="2020-07" db="EMBL/GenBank/DDBJ databases">
        <authorList>
            <person name="Vera ALvarez R."/>
            <person name="Arias-Moreno D.M."/>
            <person name="Jimenez-Jacinto V."/>
            <person name="Jimenez-Bremont J.F."/>
            <person name="Swaminathan K."/>
            <person name="Moose S.P."/>
            <person name="Guerrero-Gonzalez M.L."/>
            <person name="Marino-Ramirez L."/>
            <person name="Landsman D."/>
            <person name="Rodriguez-Kessler M."/>
            <person name="Delgado-Sanchez P."/>
        </authorList>
    </citation>
    <scope>NUCLEOTIDE SEQUENCE</scope>
    <source>
        <tissue evidence="1">Cladode</tissue>
    </source>
</reference>
<dbReference type="EMBL" id="GISG01134026">
    <property type="protein sequence ID" value="MBA4643522.1"/>
    <property type="molecule type" value="Transcribed_RNA"/>
</dbReference>
<proteinExistence type="predicted"/>
<protein>
    <submittedName>
        <fullName evidence="1">Uncharacterized protein</fullName>
    </submittedName>
</protein>
<organism evidence="1">
    <name type="scientific">Opuntia streptacantha</name>
    <name type="common">Prickly pear cactus</name>
    <name type="synonym">Opuntia cardona</name>
    <dbReference type="NCBI Taxonomy" id="393608"/>
    <lineage>
        <taxon>Eukaryota</taxon>
        <taxon>Viridiplantae</taxon>
        <taxon>Streptophyta</taxon>
        <taxon>Embryophyta</taxon>
        <taxon>Tracheophyta</taxon>
        <taxon>Spermatophyta</taxon>
        <taxon>Magnoliopsida</taxon>
        <taxon>eudicotyledons</taxon>
        <taxon>Gunneridae</taxon>
        <taxon>Pentapetalae</taxon>
        <taxon>Caryophyllales</taxon>
        <taxon>Cactineae</taxon>
        <taxon>Cactaceae</taxon>
        <taxon>Opuntioideae</taxon>
        <taxon>Opuntia</taxon>
    </lineage>
</organism>
<dbReference type="InterPro" id="IPR008528">
    <property type="entry name" value="unc-13_homologue"/>
</dbReference>
<dbReference type="PANTHER" id="PTHR31280">
    <property type="entry name" value="PROTEIN UNC-13 HOMOLOG"/>
    <property type="match status" value="1"/>
</dbReference>
<sequence>MGLVAVRAVDTMSETVHQHPLALLAEEMKKLLEKETTLFVPVLSKWHSQSPFLDEAEHLTKDVASVFAAANDLEYYMLSLLMSVLDKETAEAYWKQLARYENIGGAAVFLSTIAKASKLAMSGCWV</sequence>
<dbReference type="PANTHER" id="PTHR31280:SF2">
    <property type="entry name" value="PROTEIN UNC-13 HOMOLOG"/>
    <property type="match status" value="1"/>
</dbReference>
<accession>A0A7C9DIC5</accession>
<dbReference type="AlphaFoldDB" id="A0A7C9DIC5"/>
<reference evidence="1" key="1">
    <citation type="journal article" date="2013" name="J. Plant Res.">
        <title>Effect of fungi and light on seed germination of three Opuntia species from semiarid lands of central Mexico.</title>
        <authorList>
            <person name="Delgado-Sanchez P."/>
            <person name="Jimenez-Bremont J.F."/>
            <person name="Guerrero-Gonzalez Mde L."/>
            <person name="Flores J."/>
        </authorList>
    </citation>
    <scope>NUCLEOTIDE SEQUENCE</scope>
    <source>
        <tissue evidence="1">Cladode</tissue>
    </source>
</reference>
<name>A0A7C9DIC5_OPUST</name>